<dbReference type="OrthoDB" id="4828117at2759"/>
<feature type="region of interest" description="Disordered" evidence="1">
    <location>
        <begin position="59"/>
        <end position="179"/>
    </location>
</feature>
<gene>
    <name evidence="2" type="ORF">BD289DRAFT_452147</name>
</gene>
<dbReference type="AlphaFoldDB" id="A0A2T3AC18"/>
<feature type="compositionally biased region" description="Polar residues" evidence="1">
    <location>
        <begin position="146"/>
        <end position="175"/>
    </location>
</feature>
<evidence type="ECO:0000256" key="1">
    <source>
        <dbReference type="SAM" id="MobiDB-lite"/>
    </source>
</evidence>
<sequence>MVANFRSYEGQIRLLTSVIAAHPELKLNYKEIHKYFGDSTPDGIQFQFRAIKKDAENMRKGIDPSGKGSAGESTPVTPKSAVPKTPRTAGSRKRSAPSGGKSTVSKKLKDSTAKTTQDISTIVDDDSEGEFPPLAMTPTKKRGSSDKPTQMTREHTTVNLDTNETPSLQSAQITTPDDEDELRILTPADAGAAFSFSQSAPNVSASFNTHTTPWSHGNAYFTVSTQESYIADGYEDEC</sequence>
<keyword evidence="3" id="KW-1185">Reference proteome</keyword>
<protein>
    <submittedName>
        <fullName evidence="2">Uncharacterized protein</fullName>
    </submittedName>
</protein>
<dbReference type="InParanoid" id="A0A2T3AC18"/>
<reference evidence="2 3" key="1">
    <citation type="journal article" date="2018" name="Mycol. Prog.">
        <title>Coniella lustricola, a new species from submerged detritus.</title>
        <authorList>
            <person name="Raudabaugh D.B."/>
            <person name="Iturriaga T."/>
            <person name="Carver A."/>
            <person name="Mondo S."/>
            <person name="Pangilinan J."/>
            <person name="Lipzen A."/>
            <person name="He G."/>
            <person name="Amirebrahimi M."/>
            <person name="Grigoriev I.V."/>
            <person name="Miller A.N."/>
        </authorList>
    </citation>
    <scope>NUCLEOTIDE SEQUENCE [LARGE SCALE GENOMIC DNA]</scope>
    <source>
        <strain evidence="2 3">B22-T-1</strain>
    </source>
</reference>
<evidence type="ECO:0000313" key="2">
    <source>
        <dbReference type="EMBL" id="PSR90762.1"/>
    </source>
</evidence>
<dbReference type="STRING" id="2025994.A0A2T3AC18"/>
<dbReference type="Proteomes" id="UP000241462">
    <property type="component" value="Unassembled WGS sequence"/>
</dbReference>
<dbReference type="EMBL" id="KZ678415">
    <property type="protein sequence ID" value="PSR90762.1"/>
    <property type="molecule type" value="Genomic_DNA"/>
</dbReference>
<proteinExistence type="predicted"/>
<name>A0A2T3AC18_9PEZI</name>
<accession>A0A2T3AC18</accession>
<evidence type="ECO:0000313" key="3">
    <source>
        <dbReference type="Proteomes" id="UP000241462"/>
    </source>
</evidence>
<organism evidence="2 3">
    <name type="scientific">Coniella lustricola</name>
    <dbReference type="NCBI Taxonomy" id="2025994"/>
    <lineage>
        <taxon>Eukaryota</taxon>
        <taxon>Fungi</taxon>
        <taxon>Dikarya</taxon>
        <taxon>Ascomycota</taxon>
        <taxon>Pezizomycotina</taxon>
        <taxon>Sordariomycetes</taxon>
        <taxon>Sordariomycetidae</taxon>
        <taxon>Diaporthales</taxon>
        <taxon>Schizoparmaceae</taxon>
        <taxon>Coniella</taxon>
    </lineage>
</organism>